<dbReference type="GeneID" id="28731331"/>
<dbReference type="Gene3D" id="3.30.160.60">
    <property type="entry name" value="Classic Zinc Finger"/>
    <property type="match status" value="1"/>
</dbReference>
<dbReference type="EMBL" id="LFJN01000011">
    <property type="protein sequence ID" value="KPI40847.1"/>
    <property type="molecule type" value="Genomic_DNA"/>
</dbReference>
<dbReference type="Pfam" id="PF26176">
    <property type="entry name" value="zf_C2H2_17_2"/>
    <property type="match status" value="1"/>
</dbReference>
<keyword evidence="5" id="KW-1185">Reference proteome</keyword>
<gene>
    <name evidence="4" type="ORF">AB675_10662</name>
</gene>
<organism evidence="4 5">
    <name type="scientific">Cyphellophora attinorum</name>
    <dbReference type="NCBI Taxonomy" id="1664694"/>
    <lineage>
        <taxon>Eukaryota</taxon>
        <taxon>Fungi</taxon>
        <taxon>Dikarya</taxon>
        <taxon>Ascomycota</taxon>
        <taxon>Pezizomycotina</taxon>
        <taxon>Eurotiomycetes</taxon>
        <taxon>Chaetothyriomycetidae</taxon>
        <taxon>Chaetothyriales</taxon>
        <taxon>Cyphellophoraceae</taxon>
        <taxon>Cyphellophora</taxon>
    </lineage>
</organism>
<evidence type="ECO:0000256" key="1">
    <source>
        <dbReference type="SAM" id="MobiDB-lite"/>
    </source>
</evidence>
<proteinExistence type="predicted"/>
<dbReference type="Pfam" id="PF26177">
    <property type="entry name" value="zf_C2H2_17_1st"/>
    <property type="match status" value="1"/>
</dbReference>
<feature type="compositionally biased region" description="Basic and acidic residues" evidence="1">
    <location>
        <begin position="326"/>
        <end position="336"/>
    </location>
</feature>
<evidence type="ECO:0008006" key="6">
    <source>
        <dbReference type="Google" id="ProtNLM"/>
    </source>
</evidence>
<feature type="domain" description="C2H2-domain containing protein first zinc finger" evidence="3">
    <location>
        <begin position="254"/>
        <end position="287"/>
    </location>
</feature>
<evidence type="ECO:0000259" key="3">
    <source>
        <dbReference type="Pfam" id="PF26177"/>
    </source>
</evidence>
<reference evidence="4 5" key="1">
    <citation type="submission" date="2015-06" db="EMBL/GenBank/DDBJ databases">
        <title>Draft genome of the ant-associated black yeast Phialophora attae CBS 131958.</title>
        <authorList>
            <person name="Moreno L.F."/>
            <person name="Stielow B.J."/>
            <person name="de Hoog S."/>
            <person name="Vicente V.A."/>
            <person name="Weiss V.A."/>
            <person name="de Vries M."/>
            <person name="Cruz L.M."/>
            <person name="Souza E.M."/>
        </authorList>
    </citation>
    <scope>NUCLEOTIDE SEQUENCE [LARGE SCALE GENOMIC DNA]</scope>
    <source>
        <strain evidence="4 5">CBS 131958</strain>
    </source>
</reference>
<dbReference type="RefSeq" id="XP_018000810.1">
    <property type="nucleotide sequence ID" value="XM_018139451.1"/>
</dbReference>
<feature type="domain" description="C2H2-domain containing protein second zinc finger" evidence="2">
    <location>
        <begin position="295"/>
        <end position="326"/>
    </location>
</feature>
<name>A0A0N1HA95_9EURO</name>
<feature type="region of interest" description="Disordered" evidence="1">
    <location>
        <begin position="326"/>
        <end position="365"/>
    </location>
</feature>
<evidence type="ECO:0000313" key="4">
    <source>
        <dbReference type="EMBL" id="KPI40847.1"/>
    </source>
</evidence>
<dbReference type="STRING" id="1664694.A0A0N1HA95"/>
<dbReference type="InterPro" id="IPR059095">
    <property type="entry name" value="Znf_C2H2_17_2nd"/>
</dbReference>
<dbReference type="Proteomes" id="UP000038010">
    <property type="component" value="Unassembled WGS sequence"/>
</dbReference>
<dbReference type="AlphaFoldDB" id="A0A0N1HA95"/>
<evidence type="ECO:0000259" key="2">
    <source>
        <dbReference type="Pfam" id="PF26176"/>
    </source>
</evidence>
<feature type="compositionally biased region" description="Basic residues" evidence="1">
    <location>
        <begin position="337"/>
        <end position="348"/>
    </location>
</feature>
<comment type="caution">
    <text evidence="4">The sequence shown here is derived from an EMBL/GenBank/DDBJ whole genome shotgun (WGS) entry which is preliminary data.</text>
</comment>
<accession>A0A0N1HA95</accession>
<dbReference type="OrthoDB" id="5062908at2759"/>
<dbReference type="VEuPathDB" id="FungiDB:AB675_10662"/>
<sequence length="410" mass="46107">MQGHSSYQSTTPRYPDLPQDFDASYLPISAPELQHYELTSYVPATLVRSCMPGEFEYYAGMEGPGSAPLSVCGSSTVAEISPPQSEAGISPHECEAGANVFAWSVAESYSGPFVQESTLASAYDTFPMEWPIQAPNTPPPEQQITAQMTGAGEPTICENLGPSALQHMTKSRRSPPRPLRPSNGRRNSEDSSDADSSPSKADNERINYRTDPLYDMDPDADGFYHCPKKSETKCDHKPVKQKCLFAKFLDSHLRPYTCTHAATNKDCEDLRFSSNACLFRHQREAHGMHNHGMHPYLCDFPDCERAKPGNGFPRRWNRRDHMKRVHGYDSDADSRTSRHGPVRKHKNKFSSVPMSRSSSARSLPYSKHRPDVIVHPTQMMYTPMEYPVPFIVDQNFLLDPCFVQYPGQEY</sequence>
<feature type="compositionally biased region" description="Low complexity" evidence="1">
    <location>
        <begin position="350"/>
        <end position="365"/>
    </location>
</feature>
<protein>
    <recommendedName>
        <fullName evidence="6">C2H2-type domain-containing protein</fullName>
    </recommendedName>
</protein>
<evidence type="ECO:0000313" key="5">
    <source>
        <dbReference type="Proteomes" id="UP000038010"/>
    </source>
</evidence>
<feature type="region of interest" description="Disordered" evidence="1">
    <location>
        <begin position="166"/>
        <end position="212"/>
    </location>
</feature>
<dbReference type="InterPro" id="IPR059009">
    <property type="entry name" value="Znf_C2H2_17_1st"/>
</dbReference>